<dbReference type="InterPro" id="IPR035897">
    <property type="entry name" value="Toll_tir_struct_dom_sf"/>
</dbReference>
<keyword evidence="1" id="KW-0812">Transmembrane</keyword>
<name>A0A2D0MWP2_FLAN2</name>
<gene>
    <name evidence="3" type="ORF">CRP01_40835</name>
</gene>
<protein>
    <recommendedName>
        <fullName evidence="2">TIR domain-containing protein</fullName>
    </recommendedName>
</protein>
<dbReference type="AlphaFoldDB" id="A0A2D0MWP2"/>
<keyword evidence="1" id="KW-0472">Membrane</keyword>
<accession>A0A2D0MWP2</accession>
<comment type="caution">
    <text evidence="3">The sequence shown here is derived from an EMBL/GenBank/DDBJ whole genome shotgun (WGS) entry which is preliminary data.</text>
</comment>
<keyword evidence="4" id="KW-1185">Reference proteome</keyword>
<dbReference type="EMBL" id="PDUD01000080">
    <property type="protein sequence ID" value="PHN00702.1"/>
    <property type="molecule type" value="Genomic_DNA"/>
</dbReference>
<evidence type="ECO:0000256" key="1">
    <source>
        <dbReference type="SAM" id="Phobius"/>
    </source>
</evidence>
<proteinExistence type="predicted"/>
<dbReference type="GO" id="GO:0007165">
    <property type="term" value="P:signal transduction"/>
    <property type="evidence" value="ECO:0007669"/>
    <property type="project" value="InterPro"/>
</dbReference>
<dbReference type="SUPFAM" id="SSF52200">
    <property type="entry name" value="Toll/Interleukin receptor TIR domain"/>
    <property type="match status" value="1"/>
</dbReference>
<dbReference type="OrthoDB" id="574237at2"/>
<dbReference type="InterPro" id="IPR000157">
    <property type="entry name" value="TIR_dom"/>
</dbReference>
<sequence length="192" mass="22294">MDIQNYLILGFLAILVLVLIISSIFNKTEVKSYGEKIKLEERQNLGIFISYRRKDQPEFVDELRDLLRNKLACKNVFWDTDSIEKGEDFEEKIKDYLTRTDLIFFVIGDKWQEIAAKRLSKPDDPIRIEIRESLKTGARIVPVLIGDTPIPPNDILPDDIKPFSKRNALRVYSLAEDVVAFMDEHYPLSFGK</sequence>
<reference evidence="3 4" key="1">
    <citation type="submission" date="2017-10" db="EMBL/GenBank/DDBJ databases">
        <title>The draft genome sequence of Lewinella nigricans NBRC 102662.</title>
        <authorList>
            <person name="Wang K."/>
        </authorList>
    </citation>
    <scope>NUCLEOTIDE SEQUENCE [LARGE SCALE GENOMIC DNA]</scope>
    <source>
        <strain evidence="3 4">NBRC 102662</strain>
    </source>
</reference>
<dbReference type="Proteomes" id="UP000223913">
    <property type="component" value="Unassembled WGS sequence"/>
</dbReference>
<feature type="transmembrane region" description="Helical" evidence="1">
    <location>
        <begin position="6"/>
        <end position="26"/>
    </location>
</feature>
<evidence type="ECO:0000313" key="3">
    <source>
        <dbReference type="EMBL" id="PHN00702.1"/>
    </source>
</evidence>
<organism evidence="3 4">
    <name type="scientific">Flavilitoribacter nigricans (strain ATCC 23147 / DSM 23189 / NBRC 102662 / NCIMB 1420 / SS-2)</name>
    <name type="common">Lewinella nigricans</name>
    <dbReference type="NCBI Taxonomy" id="1122177"/>
    <lineage>
        <taxon>Bacteria</taxon>
        <taxon>Pseudomonadati</taxon>
        <taxon>Bacteroidota</taxon>
        <taxon>Saprospiria</taxon>
        <taxon>Saprospirales</taxon>
        <taxon>Lewinellaceae</taxon>
        <taxon>Flavilitoribacter</taxon>
    </lineage>
</organism>
<dbReference type="Gene3D" id="3.40.50.10140">
    <property type="entry name" value="Toll/interleukin-1 receptor homology (TIR) domain"/>
    <property type="match status" value="1"/>
</dbReference>
<keyword evidence="1" id="KW-1133">Transmembrane helix</keyword>
<feature type="domain" description="TIR" evidence="2">
    <location>
        <begin position="47"/>
        <end position="152"/>
    </location>
</feature>
<dbReference type="RefSeq" id="WP_099155884.1">
    <property type="nucleotide sequence ID" value="NZ_PDUD01000080.1"/>
</dbReference>
<evidence type="ECO:0000259" key="2">
    <source>
        <dbReference type="Pfam" id="PF13676"/>
    </source>
</evidence>
<dbReference type="Pfam" id="PF13676">
    <property type="entry name" value="TIR_2"/>
    <property type="match status" value="1"/>
</dbReference>
<evidence type="ECO:0000313" key="4">
    <source>
        <dbReference type="Proteomes" id="UP000223913"/>
    </source>
</evidence>